<gene>
    <name evidence="1" type="ORF">DIC75_02270</name>
</gene>
<proteinExistence type="predicted"/>
<evidence type="ECO:0000313" key="2">
    <source>
        <dbReference type="Proteomes" id="UP001523230"/>
    </source>
</evidence>
<accession>A0ABD4TE46</accession>
<keyword evidence="2" id="KW-1185">Reference proteome</keyword>
<dbReference type="Proteomes" id="UP001523230">
    <property type="component" value="Unassembled WGS sequence"/>
</dbReference>
<sequence>MLRVREETDLVVGGGRRVGDRCIIPIVRTFAICMEGAATVSLTPVALLVTEGELEYLTLLPDAPAKTGDTIGTLRDAIEREKKKCAG</sequence>
<comment type="caution">
    <text evidence="1">The sequence shown here is derived from an EMBL/GenBank/DDBJ whole genome shotgun (WGS) entry which is preliminary data.</text>
</comment>
<reference evidence="1 2" key="1">
    <citation type="submission" date="2018-05" db="EMBL/GenBank/DDBJ databases">
        <title>Isolation and characterization of genus Methanoculleus species and their viruses from deep sea marine sediment offshore southwestern Taiwan.</title>
        <authorList>
            <person name="Wei W.-H."/>
            <person name="Chen W.-C."/>
            <person name="Lai M.-C."/>
            <person name="Chen S.-C."/>
        </authorList>
    </citation>
    <scope>NUCLEOTIDE SEQUENCE [LARGE SCALE GENOMIC DNA]</scope>
    <source>
        <strain evidence="1 2">CWC-02</strain>
    </source>
</reference>
<organism evidence="1 2">
    <name type="scientific">Methanoculleus oceani</name>
    <dbReference type="NCBI Taxonomy" id="2184756"/>
    <lineage>
        <taxon>Archaea</taxon>
        <taxon>Methanobacteriati</taxon>
        <taxon>Methanobacteriota</taxon>
        <taxon>Stenosarchaea group</taxon>
        <taxon>Methanomicrobia</taxon>
        <taxon>Methanomicrobiales</taxon>
        <taxon>Methanomicrobiaceae</taxon>
        <taxon>Methanoculleus</taxon>
    </lineage>
</organism>
<dbReference type="AlphaFoldDB" id="A0ABD4TE46"/>
<evidence type="ECO:0000313" key="1">
    <source>
        <dbReference type="EMBL" id="MCM2465154.1"/>
    </source>
</evidence>
<dbReference type="EMBL" id="QFDM01000001">
    <property type="protein sequence ID" value="MCM2465154.1"/>
    <property type="molecule type" value="Genomic_DNA"/>
</dbReference>
<name>A0ABD4TE46_9EURY</name>
<protein>
    <submittedName>
        <fullName evidence="1">Uncharacterized protein</fullName>
    </submittedName>
</protein>